<dbReference type="Gene3D" id="3.40.50.300">
    <property type="entry name" value="P-loop containing nucleotide triphosphate hydrolases"/>
    <property type="match status" value="1"/>
</dbReference>
<dbReference type="EMBL" id="WWCJ01000018">
    <property type="protein sequence ID" value="MYN04608.1"/>
    <property type="molecule type" value="Genomic_DNA"/>
</dbReference>
<dbReference type="InterPro" id="IPR027417">
    <property type="entry name" value="P-loop_NTPase"/>
</dbReference>
<dbReference type="AlphaFoldDB" id="A0A6N9HLS7"/>
<evidence type="ECO:0000313" key="5">
    <source>
        <dbReference type="EMBL" id="MYN04608.1"/>
    </source>
</evidence>
<organism evidence="5 6">
    <name type="scientific">Pseudoduganella guangdongensis</name>
    <dbReference type="NCBI Taxonomy" id="2692179"/>
    <lineage>
        <taxon>Bacteria</taxon>
        <taxon>Pseudomonadati</taxon>
        <taxon>Pseudomonadota</taxon>
        <taxon>Betaproteobacteria</taxon>
        <taxon>Burkholderiales</taxon>
        <taxon>Oxalobacteraceae</taxon>
        <taxon>Telluria group</taxon>
        <taxon>Pseudoduganella</taxon>
    </lineage>
</organism>
<evidence type="ECO:0000259" key="4">
    <source>
        <dbReference type="PROSITE" id="PS50893"/>
    </source>
</evidence>
<keyword evidence="1" id="KW-0472">Membrane</keyword>
<dbReference type="InterPro" id="IPR003593">
    <property type="entry name" value="AAA+_ATPase"/>
</dbReference>
<evidence type="ECO:0000313" key="6">
    <source>
        <dbReference type="Proteomes" id="UP000448575"/>
    </source>
</evidence>
<keyword evidence="1" id="KW-1003">Cell membrane</keyword>
<dbReference type="SMART" id="SM00382">
    <property type="entry name" value="AAA"/>
    <property type="match status" value="1"/>
</dbReference>
<dbReference type="GO" id="GO:0005524">
    <property type="term" value="F:ATP binding"/>
    <property type="evidence" value="ECO:0007669"/>
    <property type="project" value="UniProtKB-KW"/>
</dbReference>
<dbReference type="GO" id="GO:0016887">
    <property type="term" value="F:ATP hydrolysis activity"/>
    <property type="evidence" value="ECO:0007669"/>
    <property type="project" value="InterPro"/>
</dbReference>
<keyword evidence="2" id="KW-0547">Nucleotide-binding</keyword>
<dbReference type="PANTHER" id="PTHR43582:SF2">
    <property type="entry name" value="LINEARMYCIN RESISTANCE ATP-BINDING PROTEIN LNRL"/>
    <property type="match status" value="1"/>
</dbReference>
<evidence type="ECO:0000256" key="2">
    <source>
        <dbReference type="ARBA" id="ARBA00022741"/>
    </source>
</evidence>
<dbReference type="Pfam" id="PF00005">
    <property type="entry name" value="ABC_tran"/>
    <property type="match status" value="1"/>
</dbReference>
<name>A0A6N9HLS7_9BURK</name>
<sequence>MSGLVKSFGERRAVDGVSFQVRRGQTVGLLGPNGAGKSTTVSMICGLIKADSGSVTLDGEAVGQGASAAKAKLGLVPQDLALYEDLPAIENLKLFGALYGLKGAALARRAEEVLALVGLSDRAKDKPSTFSGGMKRRLNIGAALLHDPQLLILDEPTVGVDPQSRNAIFDTLEALKAQGRSLIYTSHYMEEVERLADHIVIIDHGKVLADAAPAELQRRLPAQAALQVELAASSAAVEALVAQLAAQPGVAGVRHSGVLFDISLHDAAHAARVLRWLDEQGHTLAHFSTARTKLEDIFLTLTGRTLRD</sequence>
<dbReference type="SUPFAM" id="SSF52540">
    <property type="entry name" value="P-loop containing nucleoside triphosphate hydrolases"/>
    <property type="match status" value="1"/>
</dbReference>
<comment type="caution">
    <text evidence="5">The sequence shown here is derived from an EMBL/GenBank/DDBJ whole genome shotgun (WGS) entry which is preliminary data.</text>
</comment>
<keyword evidence="3 5" id="KW-0067">ATP-binding</keyword>
<dbReference type="Proteomes" id="UP000448575">
    <property type="component" value="Unassembled WGS sequence"/>
</dbReference>
<protein>
    <submittedName>
        <fullName evidence="5">ATP-binding cassette domain-containing protein</fullName>
    </submittedName>
</protein>
<dbReference type="InterPro" id="IPR017871">
    <property type="entry name" value="ABC_transporter-like_CS"/>
</dbReference>
<dbReference type="PROSITE" id="PS50893">
    <property type="entry name" value="ABC_TRANSPORTER_2"/>
    <property type="match status" value="1"/>
</dbReference>
<dbReference type="PROSITE" id="PS00211">
    <property type="entry name" value="ABC_TRANSPORTER_1"/>
    <property type="match status" value="1"/>
</dbReference>
<keyword evidence="6" id="KW-1185">Reference proteome</keyword>
<feature type="domain" description="ABC transporter" evidence="4">
    <location>
        <begin position="1"/>
        <end position="229"/>
    </location>
</feature>
<evidence type="ECO:0000256" key="3">
    <source>
        <dbReference type="ARBA" id="ARBA00022840"/>
    </source>
</evidence>
<gene>
    <name evidence="5" type="ORF">GTP41_21165</name>
</gene>
<proteinExistence type="predicted"/>
<accession>A0A6N9HLS7</accession>
<dbReference type="InterPro" id="IPR003439">
    <property type="entry name" value="ABC_transporter-like_ATP-bd"/>
</dbReference>
<evidence type="ECO:0000256" key="1">
    <source>
        <dbReference type="ARBA" id="ARBA00022475"/>
    </source>
</evidence>
<reference evidence="5 6" key="1">
    <citation type="submission" date="2019-12" db="EMBL/GenBank/DDBJ databases">
        <title>Novel species isolated from a subtropical stream in China.</title>
        <authorList>
            <person name="Lu H."/>
        </authorList>
    </citation>
    <scope>NUCLEOTIDE SEQUENCE [LARGE SCALE GENOMIC DNA]</scope>
    <source>
        <strain evidence="5 6">DS3</strain>
    </source>
</reference>
<dbReference type="PANTHER" id="PTHR43582">
    <property type="entry name" value="LINEARMYCIN RESISTANCE ATP-BINDING PROTEIN LNRL"/>
    <property type="match status" value="1"/>
</dbReference>